<keyword evidence="2" id="KW-1185">Reference proteome</keyword>
<name>A0ACC1QJ29_9HYPO</name>
<organism evidence="1 2">
    <name type="scientific">Lecanicillium saksenae</name>
    <dbReference type="NCBI Taxonomy" id="468837"/>
    <lineage>
        <taxon>Eukaryota</taxon>
        <taxon>Fungi</taxon>
        <taxon>Dikarya</taxon>
        <taxon>Ascomycota</taxon>
        <taxon>Pezizomycotina</taxon>
        <taxon>Sordariomycetes</taxon>
        <taxon>Hypocreomycetidae</taxon>
        <taxon>Hypocreales</taxon>
        <taxon>Cordycipitaceae</taxon>
        <taxon>Lecanicillium</taxon>
    </lineage>
</organism>
<evidence type="ECO:0000313" key="1">
    <source>
        <dbReference type="EMBL" id="KAJ3475850.1"/>
    </source>
</evidence>
<sequence>MEQIETQASDLRFLAQAQVPLSNSPSVTYETPRPGPQGSPGSASFGDISAAHGESTGASANKRKSTDDGLASAKQTRSKRNRVSLSSWARRRRPSCITDSRGVRQGLLPVTVTAAPKAGSTG</sequence>
<accession>A0ACC1QJ29</accession>
<proteinExistence type="predicted"/>
<protein>
    <submittedName>
        <fullName evidence="1">Uncharacterized protein</fullName>
    </submittedName>
</protein>
<evidence type="ECO:0000313" key="2">
    <source>
        <dbReference type="Proteomes" id="UP001148737"/>
    </source>
</evidence>
<reference evidence="1" key="1">
    <citation type="submission" date="2022-07" db="EMBL/GenBank/DDBJ databases">
        <title>Genome Sequence of Lecanicillium saksenae.</title>
        <authorList>
            <person name="Buettner E."/>
        </authorList>
    </citation>
    <scope>NUCLEOTIDE SEQUENCE</scope>
    <source>
        <strain evidence="1">VT-O1</strain>
    </source>
</reference>
<gene>
    <name evidence="1" type="ORF">NLG97_g9321</name>
</gene>
<comment type="caution">
    <text evidence="1">The sequence shown here is derived from an EMBL/GenBank/DDBJ whole genome shotgun (WGS) entry which is preliminary data.</text>
</comment>
<dbReference type="EMBL" id="JANAKD010001889">
    <property type="protein sequence ID" value="KAJ3475850.1"/>
    <property type="molecule type" value="Genomic_DNA"/>
</dbReference>
<dbReference type="Proteomes" id="UP001148737">
    <property type="component" value="Unassembled WGS sequence"/>
</dbReference>